<dbReference type="AlphaFoldDB" id="A0A058ZZM7"/>
<protein>
    <submittedName>
        <fullName evidence="1">Uncharacterized protein</fullName>
    </submittedName>
</protein>
<reference evidence="1" key="1">
    <citation type="submission" date="2013-07" db="EMBL/GenBank/DDBJ databases">
        <title>The genome of Eucalyptus grandis.</title>
        <authorList>
            <person name="Schmutz J."/>
            <person name="Hayes R."/>
            <person name="Myburg A."/>
            <person name="Tuskan G."/>
            <person name="Grattapaglia D."/>
            <person name="Rokhsar D.S."/>
        </authorList>
    </citation>
    <scope>NUCLEOTIDE SEQUENCE</scope>
    <source>
        <tissue evidence="1">Leaf extractions</tissue>
    </source>
</reference>
<name>A0A058ZZM7_EUCGR</name>
<gene>
    <name evidence="1" type="ORF">EUGRSUZ_K01162</name>
</gene>
<dbReference type="Gramene" id="KCW47367">
    <property type="protein sequence ID" value="KCW47367"/>
    <property type="gene ID" value="EUGRSUZ_K01162"/>
</dbReference>
<sequence>MTRKTKQQQHKVVNLASSIAWRIVYQNPTSHTNLTSRYSSIKSQKPQCSQIVPTNCALVSCIERPTWLQNS</sequence>
<proteinExistence type="predicted"/>
<dbReference type="InParanoid" id="A0A058ZZM7"/>
<accession>A0A058ZZM7</accession>
<dbReference type="EMBL" id="KK198763">
    <property type="protein sequence ID" value="KCW47367.1"/>
    <property type="molecule type" value="Genomic_DNA"/>
</dbReference>
<evidence type="ECO:0000313" key="1">
    <source>
        <dbReference type="EMBL" id="KCW47367.1"/>
    </source>
</evidence>
<organism evidence="1">
    <name type="scientific">Eucalyptus grandis</name>
    <name type="common">Flooded gum</name>
    <dbReference type="NCBI Taxonomy" id="71139"/>
    <lineage>
        <taxon>Eukaryota</taxon>
        <taxon>Viridiplantae</taxon>
        <taxon>Streptophyta</taxon>
        <taxon>Embryophyta</taxon>
        <taxon>Tracheophyta</taxon>
        <taxon>Spermatophyta</taxon>
        <taxon>Magnoliopsida</taxon>
        <taxon>eudicotyledons</taxon>
        <taxon>Gunneridae</taxon>
        <taxon>Pentapetalae</taxon>
        <taxon>rosids</taxon>
        <taxon>malvids</taxon>
        <taxon>Myrtales</taxon>
        <taxon>Myrtaceae</taxon>
        <taxon>Myrtoideae</taxon>
        <taxon>Eucalypteae</taxon>
        <taxon>Eucalyptus</taxon>
    </lineage>
</organism>